<dbReference type="Proteomes" id="UP000694867">
    <property type="component" value="Unplaced"/>
</dbReference>
<sequence length="211" mass="23858">MQPHSLYAEIIVEGERQEVLLFGSRLKFFGTSNFLQDLAIYIGYAENGTTFTAIRAEEKAYGFCCNPCDYVQPIHKTRWIPEQPQQQQQQMLSLKAGGREHTFTLSVMEASGDKISQSGKLVVDDKVFVMQNICFDLPRCPTPHEGKNELVKLLEFPQNQSSELILSTADVHCKNPELAVHGSPRYCVDGELLQNILRNSKCFEGDRCLPE</sequence>
<gene>
    <name evidence="2" type="primary">LOC108864401</name>
</gene>
<dbReference type="RefSeq" id="XP_028967608.1">
    <property type="nucleotide sequence ID" value="XM_029111775.1"/>
</dbReference>
<evidence type="ECO:0000313" key="2">
    <source>
        <dbReference type="RefSeq" id="XP_028967608.1"/>
    </source>
</evidence>
<reference evidence="2" key="1">
    <citation type="submission" date="2025-08" db="UniProtKB">
        <authorList>
            <consortium name="RefSeq"/>
        </authorList>
    </citation>
    <scope>IDENTIFICATION</scope>
</reference>
<dbReference type="GeneID" id="108864401"/>
<organism evidence="1 2">
    <name type="scientific">Galendromus occidentalis</name>
    <name type="common">western predatory mite</name>
    <dbReference type="NCBI Taxonomy" id="34638"/>
    <lineage>
        <taxon>Eukaryota</taxon>
        <taxon>Metazoa</taxon>
        <taxon>Ecdysozoa</taxon>
        <taxon>Arthropoda</taxon>
        <taxon>Chelicerata</taxon>
        <taxon>Arachnida</taxon>
        <taxon>Acari</taxon>
        <taxon>Parasitiformes</taxon>
        <taxon>Mesostigmata</taxon>
        <taxon>Gamasina</taxon>
        <taxon>Phytoseioidea</taxon>
        <taxon>Phytoseiidae</taxon>
        <taxon>Typhlodrominae</taxon>
        <taxon>Galendromus</taxon>
    </lineage>
</organism>
<evidence type="ECO:0000313" key="1">
    <source>
        <dbReference type="Proteomes" id="UP000694867"/>
    </source>
</evidence>
<accession>A0AAJ7WIW3</accession>
<protein>
    <submittedName>
        <fullName evidence="2">Uncharacterized protein LOC108864401</fullName>
    </submittedName>
</protein>
<proteinExistence type="predicted"/>
<dbReference type="AlphaFoldDB" id="A0AAJ7WIW3"/>
<keyword evidence="1" id="KW-1185">Reference proteome</keyword>
<name>A0AAJ7WIW3_9ACAR</name>
<dbReference type="KEGG" id="goe:108864401"/>